<keyword evidence="2" id="KW-1185">Reference proteome</keyword>
<reference evidence="1 2" key="1">
    <citation type="submission" date="2020-03" db="EMBL/GenBank/DDBJ databases">
        <title>Dissostichus mawsoni Genome sequencing and assembly.</title>
        <authorList>
            <person name="Park H."/>
        </authorList>
    </citation>
    <scope>NUCLEOTIDE SEQUENCE [LARGE SCALE GENOMIC DNA]</scope>
    <source>
        <strain evidence="1">DM0001</strain>
        <tissue evidence="1">Muscle</tissue>
    </source>
</reference>
<proteinExistence type="predicted"/>
<gene>
    <name evidence="1" type="ORF">F7725_027356</name>
</gene>
<dbReference type="EMBL" id="JAAKFY010000025">
    <property type="protein sequence ID" value="KAF3834798.1"/>
    <property type="molecule type" value="Genomic_DNA"/>
</dbReference>
<comment type="caution">
    <text evidence="1">The sequence shown here is derived from an EMBL/GenBank/DDBJ whole genome shotgun (WGS) entry which is preliminary data.</text>
</comment>
<accession>A0A7J5XER7</accession>
<evidence type="ECO:0000313" key="1">
    <source>
        <dbReference type="EMBL" id="KAF3834798.1"/>
    </source>
</evidence>
<evidence type="ECO:0000313" key="2">
    <source>
        <dbReference type="Proteomes" id="UP000518266"/>
    </source>
</evidence>
<dbReference type="Proteomes" id="UP000518266">
    <property type="component" value="Unassembled WGS sequence"/>
</dbReference>
<organism evidence="1 2">
    <name type="scientific">Dissostichus mawsoni</name>
    <name type="common">Antarctic cod</name>
    <dbReference type="NCBI Taxonomy" id="36200"/>
    <lineage>
        <taxon>Eukaryota</taxon>
        <taxon>Metazoa</taxon>
        <taxon>Chordata</taxon>
        <taxon>Craniata</taxon>
        <taxon>Vertebrata</taxon>
        <taxon>Euteleostomi</taxon>
        <taxon>Actinopterygii</taxon>
        <taxon>Neopterygii</taxon>
        <taxon>Teleostei</taxon>
        <taxon>Neoteleostei</taxon>
        <taxon>Acanthomorphata</taxon>
        <taxon>Eupercaria</taxon>
        <taxon>Perciformes</taxon>
        <taxon>Notothenioidei</taxon>
        <taxon>Nototheniidae</taxon>
        <taxon>Dissostichus</taxon>
    </lineage>
</organism>
<protein>
    <submittedName>
        <fullName evidence="1">Uncharacterized protein</fullName>
    </submittedName>
</protein>
<name>A0A7J5XER7_DISMA</name>
<dbReference type="AlphaFoldDB" id="A0A7J5XER7"/>
<sequence>MVFLQLPWKGLPVRISPLLAKPGPRGQMLLYSGELGWGHSSQSTPQAEPTEQQHMSIRVFVLLPTHVRPVLSKLRPSTQSQRNEP</sequence>
<dbReference type="OrthoDB" id="10580859at2759"/>